<dbReference type="STRING" id="476652.DEAC_c23530"/>
<comment type="caution">
    <text evidence="1">The sequence shown here is derived from an EMBL/GenBank/DDBJ whole genome shotgun (WGS) entry which is preliminary data.</text>
</comment>
<name>A0A0J1FRU9_9FIRM</name>
<keyword evidence="2" id="KW-1185">Reference proteome</keyword>
<dbReference type="Gene3D" id="2.40.10.270">
    <property type="entry name" value="Bacteriophage SPP1 head-tail adaptor protein"/>
    <property type="match status" value="1"/>
</dbReference>
<accession>A0A0J1FRU9</accession>
<proteinExistence type="predicted"/>
<dbReference type="InterPro" id="IPR008767">
    <property type="entry name" value="Phage_SPP1_head-tail_adaptor"/>
</dbReference>
<dbReference type="PATRIC" id="fig|476652.3.peg.2446"/>
<dbReference type="Proteomes" id="UP000036356">
    <property type="component" value="Unassembled WGS sequence"/>
</dbReference>
<gene>
    <name evidence="1" type="ORF">DEAC_c23530</name>
</gene>
<sequence>MNFDMRSSITLQARPTGQNPIGGTLPLVDVATFRAAYVPNNGRMYPGAGQIHTETDCEFRMRYSPLPQPGMYVRFNNNTYYIQTVDDEGGLHRELRIICKLEK</sequence>
<dbReference type="AlphaFoldDB" id="A0A0J1FRU9"/>
<organism evidence="1 2">
    <name type="scientific">Desulfosporosinus acididurans</name>
    <dbReference type="NCBI Taxonomy" id="476652"/>
    <lineage>
        <taxon>Bacteria</taxon>
        <taxon>Bacillati</taxon>
        <taxon>Bacillota</taxon>
        <taxon>Clostridia</taxon>
        <taxon>Eubacteriales</taxon>
        <taxon>Desulfitobacteriaceae</taxon>
        <taxon>Desulfosporosinus</taxon>
    </lineage>
</organism>
<protein>
    <submittedName>
        <fullName evidence="1">Phage head-tail joining protein</fullName>
    </submittedName>
</protein>
<dbReference type="InterPro" id="IPR038666">
    <property type="entry name" value="SSP1_head-tail_sf"/>
</dbReference>
<dbReference type="NCBIfam" id="TIGR01563">
    <property type="entry name" value="gp16_SPP1"/>
    <property type="match status" value="1"/>
</dbReference>
<dbReference type="Pfam" id="PF05521">
    <property type="entry name" value="Phage_HCP"/>
    <property type="match status" value="1"/>
</dbReference>
<dbReference type="EMBL" id="LDZY01000007">
    <property type="protein sequence ID" value="KLU65723.1"/>
    <property type="molecule type" value="Genomic_DNA"/>
</dbReference>
<evidence type="ECO:0000313" key="2">
    <source>
        <dbReference type="Proteomes" id="UP000036356"/>
    </source>
</evidence>
<evidence type="ECO:0000313" key="1">
    <source>
        <dbReference type="EMBL" id="KLU65723.1"/>
    </source>
</evidence>
<reference evidence="1 2" key="1">
    <citation type="submission" date="2015-06" db="EMBL/GenBank/DDBJ databases">
        <title>Draft genome of the moderately acidophilic sulfate reducer Candidatus Desulfosporosinus acididurans strain M1.</title>
        <authorList>
            <person name="Poehlein A."/>
            <person name="Petzsch P."/>
            <person name="Johnson B.D."/>
            <person name="Schloemann M."/>
            <person name="Daniel R."/>
            <person name="Muehling M."/>
        </authorList>
    </citation>
    <scope>NUCLEOTIDE SEQUENCE [LARGE SCALE GENOMIC DNA]</scope>
    <source>
        <strain evidence="1 2">M1</strain>
    </source>
</reference>